<keyword evidence="2" id="KW-0812">Transmembrane</keyword>
<evidence type="ECO:0000313" key="5">
    <source>
        <dbReference type="Proteomes" id="UP000001879"/>
    </source>
</evidence>
<evidence type="ECO:0000313" key="3">
    <source>
        <dbReference type="EMBL" id="ADD05849.1"/>
    </source>
</evidence>
<protein>
    <recommendedName>
        <fullName evidence="7">Secreted glycoprotein</fullName>
    </recommendedName>
</protein>
<evidence type="ECO:0008006" key="7">
    <source>
        <dbReference type="Google" id="ProtNLM"/>
    </source>
</evidence>
<dbReference type="Proteomes" id="UP000001879">
    <property type="component" value="Chromosome"/>
</dbReference>
<dbReference type="PATRIC" id="fig|547559.17.peg.1769"/>
<dbReference type="Proteomes" id="UP000011543">
    <property type="component" value="Unassembled WGS sequence"/>
</dbReference>
<evidence type="ECO:0000256" key="1">
    <source>
        <dbReference type="SAM" id="MobiDB-lite"/>
    </source>
</evidence>
<dbReference type="InterPro" id="IPR026453">
    <property type="entry name" value="PGF_pre_PGF"/>
</dbReference>
<dbReference type="RefSeq" id="WP_004215596.1">
    <property type="nucleotide sequence ID" value="NC_013922.1"/>
</dbReference>
<evidence type="ECO:0000256" key="2">
    <source>
        <dbReference type="SAM" id="Phobius"/>
    </source>
</evidence>
<reference evidence="3 5" key="2">
    <citation type="journal article" date="2012" name="BMC Genomics">
        <title>A comparative genomics perspective on the genetic content of the alkaliphilic haloarchaeon Natrialba magadii ATCC 43099T.</title>
        <authorList>
            <person name="Siddaramappa S."/>
            <person name="Challacombe J.F."/>
            <person name="Decastro R.E."/>
            <person name="Pfeiffer F."/>
            <person name="Sastre D.E."/>
            <person name="Gimenez M.I."/>
            <person name="Paggi R.A."/>
            <person name="Detter J.C."/>
            <person name="Davenport K.W."/>
            <person name="Goodwin L.A."/>
            <person name="Kyrpides N."/>
            <person name="Tapia R."/>
            <person name="Pitluck S."/>
            <person name="Lucas S."/>
            <person name="Woyke T."/>
            <person name="Maupin-Furlow J.A."/>
        </authorList>
    </citation>
    <scope>NUCLEOTIDE SEQUENCE [LARGE SCALE GENOMIC DNA]</scope>
    <source>
        <strain evidence="3">ATCC 43099</strain>
        <strain evidence="5">ATCC 43099 / DSM 3394 / CCM 3739 / CIP 104546 / IAM 13178 / JCM 8861 / NBRC 102185 / NCIMB 2190 / MS3</strain>
    </source>
</reference>
<dbReference type="GeneID" id="8825137"/>
<keyword evidence="2" id="KW-1133">Transmembrane helix</keyword>
<feature type="compositionally biased region" description="Polar residues" evidence="1">
    <location>
        <begin position="411"/>
        <end position="445"/>
    </location>
</feature>
<dbReference type="PaxDb" id="547559-Nmag_2285"/>
<gene>
    <name evidence="3" type="ordered locus">Nmag_2285</name>
    <name evidence="4" type="ORF">C500_08987</name>
</gene>
<feature type="compositionally biased region" description="Low complexity" evidence="1">
    <location>
        <begin position="446"/>
        <end position="458"/>
    </location>
</feature>
<keyword evidence="5" id="KW-1185">Reference proteome</keyword>
<dbReference type="KEGG" id="nmg:Nmag_2285"/>
<proteinExistence type="predicted"/>
<dbReference type="OrthoDB" id="103676at2157"/>
<evidence type="ECO:0000313" key="4">
    <source>
        <dbReference type="EMBL" id="ELY30643.1"/>
    </source>
</evidence>
<reference evidence="4 6" key="3">
    <citation type="journal article" date="2014" name="PLoS Genet.">
        <title>Phylogenetically driven sequencing of extremely halophilic archaea reveals strategies for static and dynamic osmo-response.</title>
        <authorList>
            <person name="Becker E.A."/>
            <person name="Seitzer P.M."/>
            <person name="Tritt A."/>
            <person name="Larsen D."/>
            <person name="Krusor M."/>
            <person name="Yao A.I."/>
            <person name="Wu D."/>
            <person name="Madern D."/>
            <person name="Eisen J.A."/>
            <person name="Darling A.E."/>
            <person name="Facciotti M.T."/>
        </authorList>
    </citation>
    <scope>NUCLEOTIDE SEQUENCE [LARGE SCALE GENOMIC DNA]</scope>
    <source>
        <strain evidence="6">ATCC 43099 / DSM 3394 / CCM 3739 / CIP 104546 / IAM 13178 / JCM 8861 / NBRC 102185 / NCIMB 2190 / MS3</strain>
        <strain evidence="4">MS-3</strain>
    </source>
</reference>
<dbReference type="HOGENOM" id="CLU_620580_0_0_2"/>
<name>D3SWW7_NATMM</name>
<feature type="transmembrane region" description="Helical" evidence="2">
    <location>
        <begin position="463"/>
        <end position="483"/>
    </location>
</feature>
<dbReference type="AlphaFoldDB" id="D3SWW7"/>
<dbReference type="NCBIfam" id="TIGR04213">
    <property type="entry name" value="PGF_pre_PGF"/>
    <property type="match status" value="1"/>
</dbReference>
<accession>D3SWW7</accession>
<dbReference type="EMBL" id="CP001932">
    <property type="protein sequence ID" value="ADD05849.1"/>
    <property type="molecule type" value="Genomic_DNA"/>
</dbReference>
<reference evidence="5" key="1">
    <citation type="submission" date="2010-02" db="EMBL/GenBank/DDBJ databases">
        <title>Complete sequence of chromosome of Natrialba magadii ATCC 43099.</title>
        <authorList>
            <consortium name="US DOE Joint Genome Institute"/>
            <person name="Lucas S."/>
            <person name="Copeland A."/>
            <person name="Lapidus A."/>
            <person name="Cheng J.-F."/>
            <person name="Bruce D."/>
            <person name="Goodwin L."/>
            <person name="Pitluck S."/>
            <person name="Davenport K."/>
            <person name="Saunders E."/>
            <person name="Detter J.C."/>
            <person name="Han C."/>
            <person name="Tapia R."/>
            <person name="Land M."/>
            <person name="Hauser L."/>
            <person name="Kyrpides N."/>
            <person name="Mikhailova N."/>
            <person name="De Castro R.E."/>
            <person name="Maupin-Furlow J.A."/>
            <person name="Woyke T."/>
        </authorList>
    </citation>
    <scope>NUCLEOTIDE SEQUENCE [LARGE SCALE GENOMIC DNA]</scope>
    <source>
        <strain evidence="5">ATCC 43099 / DSM 3394 / CCM 3739 / CIP 104546 / IAM 13178 / JCM 8861 / NBRC 102185 / NCIMB 2190 / MS3</strain>
    </source>
</reference>
<reference evidence="3" key="4">
    <citation type="submission" date="2016-09" db="EMBL/GenBank/DDBJ databases">
        <authorList>
            <person name="Pfeiffer F."/>
        </authorList>
    </citation>
    <scope>NUCLEOTIDE SEQUENCE</scope>
    <source>
        <strain evidence="3">ATCC 43099</strain>
    </source>
</reference>
<feature type="region of interest" description="Disordered" evidence="1">
    <location>
        <begin position="405"/>
        <end position="461"/>
    </location>
</feature>
<keyword evidence="2" id="KW-0472">Membrane</keyword>
<organism evidence="3 5">
    <name type="scientific">Natrialba magadii (strain ATCC 43099 / DSM 3394 / CCM 3739 / CIP 104546 / IAM 13178 / JCM 8861 / NBRC 102185 / NCIMB 2190 / MS3)</name>
    <name type="common">Natronobacterium magadii</name>
    <dbReference type="NCBI Taxonomy" id="547559"/>
    <lineage>
        <taxon>Archaea</taxon>
        <taxon>Methanobacteriati</taxon>
        <taxon>Methanobacteriota</taxon>
        <taxon>Stenosarchaea group</taxon>
        <taxon>Halobacteria</taxon>
        <taxon>Halobacteriales</taxon>
        <taxon>Natrialbaceae</taxon>
        <taxon>Natrialba</taxon>
    </lineage>
</organism>
<dbReference type="EMBL" id="AOHS01000030">
    <property type="protein sequence ID" value="ELY30643.1"/>
    <property type="molecule type" value="Genomic_DNA"/>
</dbReference>
<sequence>MRCLAAILLVAVGLVAVAGVAGAGQLPVDSSHHSSSVSPPDAETYVVEQGEFCQPIEPLESGETIEAFYDYRDHETHPETDDNLYSSYGTTHLQEDDTSVLFLHEGPNGVSLVMIHGQLDGNGDPTYATFDLAGLPDDSEWVVRNDAYDDVTNLDEFHRGDGWASATWLQRGDRTGGGAIQGGLDDEFAVTVHPAFNHEATVNHENHDHPDPDFYTPGTVDAWDVLSSDADNPERTALPSLEEPVTIRTGTCADASITYDRTATGIAADVTDADPADTVTLHPTTGTADAIRFDQITVSDIDGDVSLTFANAPPDMDPSSPVDADPLSQLTLRDDPVQGAQATVTFSVDRAYLEAQGLEPESIALFEVADGEWEQSETRVSDETATAYQFTAEIDTLQAVTVAESDDDPNATPNDENGTGPSDTGTDDVGNNATSTDTANGENNATGSETDGSGDESSPLPGFGAGVTVTVIAVVLLTALWAGSRQ</sequence>
<dbReference type="eggNOG" id="arCOG02540">
    <property type="taxonomic scope" value="Archaea"/>
</dbReference>
<evidence type="ECO:0000313" key="6">
    <source>
        <dbReference type="Proteomes" id="UP000011543"/>
    </source>
</evidence>